<evidence type="ECO:0000256" key="1">
    <source>
        <dbReference type="ARBA" id="ARBA00022705"/>
    </source>
</evidence>
<evidence type="ECO:0000259" key="2">
    <source>
        <dbReference type="PROSITE" id="PS50800"/>
    </source>
</evidence>
<dbReference type="Pfam" id="PF02037">
    <property type="entry name" value="SAP"/>
    <property type="match status" value="2"/>
</dbReference>
<dbReference type="SMART" id="SM00482">
    <property type="entry name" value="POLAc"/>
    <property type="match status" value="1"/>
</dbReference>
<feature type="domain" description="SAP" evidence="2">
    <location>
        <begin position="576"/>
        <end position="610"/>
    </location>
</feature>
<proteinExistence type="predicted"/>
<dbReference type="Gene3D" id="3.30.420.10">
    <property type="entry name" value="Ribonuclease H-like superfamily/Ribonuclease H"/>
    <property type="match status" value="1"/>
</dbReference>
<evidence type="ECO:0000313" key="3">
    <source>
        <dbReference type="EMBL" id="CAD8884549.1"/>
    </source>
</evidence>
<dbReference type="InterPro" id="IPR002562">
    <property type="entry name" value="3'-5'_exonuclease_dom"/>
</dbReference>
<dbReference type="PANTHER" id="PTHR10133">
    <property type="entry name" value="DNA POLYMERASE I"/>
    <property type="match status" value="1"/>
</dbReference>
<dbReference type="GO" id="GO:0006302">
    <property type="term" value="P:double-strand break repair"/>
    <property type="evidence" value="ECO:0007669"/>
    <property type="project" value="TreeGrafter"/>
</dbReference>
<dbReference type="Gene3D" id="1.10.150.20">
    <property type="entry name" value="5' to 3' exonuclease, C-terminal subdomain"/>
    <property type="match status" value="1"/>
</dbReference>
<dbReference type="InterPro" id="IPR036397">
    <property type="entry name" value="RNaseH_sf"/>
</dbReference>
<dbReference type="GO" id="GO:0006261">
    <property type="term" value="P:DNA-templated DNA replication"/>
    <property type="evidence" value="ECO:0007669"/>
    <property type="project" value="InterPro"/>
</dbReference>
<dbReference type="Pfam" id="PF00476">
    <property type="entry name" value="DNA_pol_A"/>
    <property type="match status" value="2"/>
</dbReference>
<sequence length="1109" mass="124911">MGANTNRSHIVQHRHQRGRLRRLVAYSSVPIFLPKLFPLLFSPLNGVAVASFVSSNMHRALSSTKRAELFLRFSTCCNQSRFDRFYAGTVATVGGRFRYPRTTFVNSSISRKKNVGRISGTTRWSIAVPRMDAVRAINNNAEDIVKVHDLQSANEDGIYEALKNRLKEGGTWDPKDPLGWTKDFGKRNLSKCRPKSEIHLKPGDEGYYDCSSLTVPKVTIVRTLEQAHKALKALSDSSHVGKVFHACDTEVMDIDLKKVGPVGNGYVTCVSIFSGPEFDYGLGDGPGTTLWIDNLDESADLVQVFKPWFEDPTHFKVWHNYGFDRHVMFNENIDVKGFGGDTMHMARLQNTHRLKSGLGGYSLEALSADLLKKRKRPMKEIFGVARLRKDGTRGSLVDIPPVEELQRRPEFRENWIIYSCYDAQCTWYLHSKLRNLLQKMSWVKGHNLYDYYWSFLRDFGEVLTDMERRGIRVNASDYLATIEITARKDRDEHVEAFRKWCASRIGPDGLAINPSSSTQLTTLLFGGGTNSKTGEESERVRVFKVPREDVSEAALKAYEERDKLDLKSTYDSKDEFDFMTVVQLKVLCKERGLKVSGKKADLQERLRGHFLSPESSHSSSNELSSMSVVELRNACRSRNLDDKGRKDQLISRLQEDIAFSLELISAHSNSVESSTGNDGYSTISEALNAALDQDTGMLKDFLESVREKSTESKYIEVKIESLGLEPLKYTMGGAPSVTSDVLKKLAGDPLVDEPRYGTAYEALGGGEAGHDACVALYSLHMIGSIETMIANFLLSLQYLADDQSRVHCSLNLNTETGRLSSRRPNLQNQPALEKDTYKIRQAFEASPGNSLIVADYGQLELRILASMTNCTSMIEAFREGGDFHSRTAMGMFNYIEEKVESGDILFEWDYSQGSPPKPLLKDVYASERRKAKTLNFSIAYGKTAHGLSQDWGVSVTEAETMLQAWYDSRPEVLKWQTKMKELARKKGITRTLMGRYRQLPEALEKRNRKLLGGAERASINTPIQGGAADIAMAAMIKVNNSDKLKRLGWIMILQVHDEIILEGPEETAEEAFEEVLQCMESPWVFGLEETQVPLIVDGSYQHKNWYDAK</sequence>
<dbReference type="GO" id="GO:0003677">
    <property type="term" value="F:DNA binding"/>
    <property type="evidence" value="ECO:0007669"/>
    <property type="project" value="InterPro"/>
</dbReference>
<dbReference type="AlphaFoldDB" id="A0A7S1BEC9"/>
<dbReference type="InterPro" id="IPR036361">
    <property type="entry name" value="SAP_dom_sf"/>
</dbReference>
<dbReference type="EMBL" id="HBFR01016120">
    <property type="protein sequence ID" value="CAD8884549.1"/>
    <property type="molecule type" value="Transcribed_RNA"/>
</dbReference>
<keyword evidence="1" id="KW-0235">DNA replication</keyword>
<dbReference type="InterPro" id="IPR012337">
    <property type="entry name" value="RNaseH-like_sf"/>
</dbReference>
<dbReference type="Gene3D" id="1.10.720.30">
    <property type="entry name" value="SAP domain"/>
    <property type="match status" value="2"/>
</dbReference>
<dbReference type="InterPro" id="IPR001098">
    <property type="entry name" value="DNA-dir_DNA_pol_A_palm_dom"/>
</dbReference>
<dbReference type="PANTHER" id="PTHR10133:SF27">
    <property type="entry name" value="DNA POLYMERASE NU"/>
    <property type="match status" value="1"/>
</dbReference>
<dbReference type="GO" id="GO:0008408">
    <property type="term" value="F:3'-5' exonuclease activity"/>
    <property type="evidence" value="ECO:0007669"/>
    <property type="project" value="InterPro"/>
</dbReference>
<dbReference type="SUPFAM" id="SSF68906">
    <property type="entry name" value="SAP domain"/>
    <property type="match status" value="2"/>
</dbReference>
<reference evidence="3" key="1">
    <citation type="submission" date="2021-01" db="EMBL/GenBank/DDBJ databases">
        <authorList>
            <person name="Corre E."/>
            <person name="Pelletier E."/>
            <person name="Niang G."/>
            <person name="Scheremetjew M."/>
            <person name="Finn R."/>
            <person name="Kale V."/>
            <person name="Holt S."/>
            <person name="Cochrane G."/>
            <person name="Meng A."/>
            <person name="Brown T."/>
            <person name="Cohen L."/>
        </authorList>
    </citation>
    <scope>NUCLEOTIDE SEQUENCE</scope>
    <source>
        <strain evidence="3">308</strain>
    </source>
</reference>
<feature type="domain" description="SAP" evidence="2">
    <location>
        <begin position="623"/>
        <end position="657"/>
    </location>
</feature>
<name>A0A7S1BEC9_9STRA</name>
<dbReference type="InterPro" id="IPR003034">
    <property type="entry name" value="SAP_dom"/>
</dbReference>
<dbReference type="InterPro" id="IPR043502">
    <property type="entry name" value="DNA/RNA_pol_sf"/>
</dbReference>
<dbReference type="SUPFAM" id="SSF53098">
    <property type="entry name" value="Ribonuclease H-like"/>
    <property type="match status" value="1"/>
</dbReference>
<gene>
    <name evidence="3" type="ORF">CHYS00102_LOCUS11746</name>
</gene>
<dbReference type="GO" id="GO:0005737">
    <property type="term" value="C:cytoplasm"/>
    <property type="evidence" value="ECO:0007669"/>
    <property type="project" value="UniProtKB-ARBA"/>
</dbReference>
<dbReference type="InterPro" id="IPR002298">
    <property type="entry name" value="DNA_polymerase_A"/>
</dbReference>
<dbReference type="PROSITE" id="PS50800">
    <property type="entry name" value="SAP"/>
    <property type="match status" value="2"/>
</dbReference>
<organism evidence="3">
    <name type="scientific">Corethron hystrix</name>
    <dbReference type="NCBI Taxonomy" id="216773"/>
    <lineage>
        <taxon>Eukaryota</taxon>
        <taxon>Sar</taxon>
        <taxon>Stramenopiles</taxon>
        <taxon>Ochrophyta</taxon>
        <taxon>Bacillariophyta</taxon>
        <taxon>Coscinodiscophyceae</taxon>
        <taxon>Corethrophycidae</taxon>
        <taxon>Corethrales</taxon>
        <taxon>Corethraceae</taxon>
        <taxon>Corethron</taxon>
    </lineage>
</organism>
<dbReference type="Gene3D" id="3.30.70.370">
    <property type="match status" value="1"/>
</dbReference>
<dbReference type="Pfam" id="PF01612">
    <property type="entry name" value="DNA_pol_A_exo1"/>
    <property type="match status" value="1"/>
</dbReference>
<dbReference type="CDD" id="cd08640">
    <property type="entry name" value="DNA_pol_A_plastid_like"/>
    <property type="match status" value="1"/>
</dbReference>
<dbReference type="SUPFAM" id="SSF56672">
    <property type="entry name" value="DNA/RNA polymerases"/>
    <property type="match status" value="1"/>
</dbReference>
<dbReference type="PRINTS" id="PR00868">
    <property type="entry name" value="DNAPOLI"/>
</dbReference>
<accession>A0A7S1BEC9</accession>
<protein>
    <recommendedName>
        <fullName evidence="2">SAP domain-containing protein</fullName>
    </recommendedName>
</protein>
<dbReference type="GO" id="GO:0003887">
    <property type="term" value="F:DNA-directed DNA polymerase activity"/>
    <property type="evidence" value="ECO:0007669"/>
    <property type="project" value="InterPro"/>
</dbReference>
<dbReference type="SMART" id="SM00513">
    <property type="entry name" value="SAP"/>
    <property type="match status" value="2"/>
</dbReference>